<dbReference type="Proteomes" id="UP000887567">
    <property type="component" value="Unplaced"/>
</dbReference>
<dbReference type="RefSeq" id="XP_020903889.1">
    <property type="nucleotide sequence ID" value="XM_021048230.1"/>
</dbReference>
<keyword evidence="3" id="KW-1185">Reference proteome</keyword>
<evidence type="ECO:0000313" key="3">
    <source>
        <dbReference type="Proteomes" id="UP000887567"/>
    </source>
</evidence>
<organism evidence="2 3">
    <name type="scientific">Exaiptasia diaphana</name>
    <name type="common">Tropical sea anemone</name>
    <name type="synonym">Aiptasia pulchella</name>
    <dbReference type="NCBI Taxonomy" id="2652724"/>
    <lineage>
        <taxon>Eukaryota</taxon>
        <taxon>Metazoa</taxon>
        <taxon>Cnidaria</taxon>
        <taxon>Anthozoa</taxon>
        <taxon>Hexacorallia</taxon>
        <taxon>Actiniaria</taxon>
        <taxon>Aiptasiidae</taxon>
        <taxon>Exaiptasia</taxon>
    </lineage>
</organism>
<dbReference type="AlphaFoldDB" id="A0A913XFD0"/>
<feature type="compositionally biased region" description="Polar residues" evidence="1">
    <location>
        <begin position="1"/>
        <end position="11"/>
    </location>
</feature>
<sequence length="232" mass="26273">MTSDYSNKSNQSNGDNNLHANNDNLSDVITKKLEELFDEAIVSKCKDEDVTYKEAIQDLLSKEADSPIYTKLGLNYGKAIRFRNEFSKLFSPTTLTLAKGKNKRSMGKLESCTPEMKRLYLQKRKRVVTLTKTHWKNDFPKFHTPESKAELLEFAESIEQDCAIPGIGFGIDGICDHIRSYFSEQRRYSKFRRSSEESSDSSSGNGDTPPEPRMTMVCVAVPGLSMIIHSLH</sequence>
<dbReference type="GeneID" id="110242276"/>
<reference evidence="2" key="1">
    <citation type="submission" date="2022-11" db="UniProtKB">
        <authorList>
            <consortium name="EnsemblMetazoa"/>
        </authorList>
    </citation>
    <scope>IDENTIFICATION</scope>
</reference>
<dbReference type="EnsemblMetazoa" id="XM_021048230.1">
    <property type="protein sequence ID" value="XP_020903889.1"/>
    <property type="gene ID" value="LOC110242276"/>
</dbReference>
<feature type="compositionally biased region" description="Low complexity" evidence="1">
    <location>
        <begin position="12"/>
        <end position="22"/>
    </location>
</feature>
<feature type="region of interest" description="Disordered" evidence="1">
    <location>
        <begin position="192"/>
        <end position="214"/>
    </location>
</feature>
<name>A0A913XFD0_EXADI</name>
<feature type="region of interest" description="Disordered" evidence="1">
    <location>
        <begin position="1"/>
        <end position="22"/>
    </location>
</feature>
<accession>A0A913XFD0</accession>
<dbReference type="KEGG" id="epa:110242276"/>
<evidence type="ECO:0000256" key="1">
    <source>
        <dbReference type="SAM" id="MobiDB-lite"/>
    </source>
</evidence>
<protein>
    <submittedName>
        <fullName evidence="2">Uncharacterized protein</fullName>
    </submittedName>
</protein>
<evidence type="ECO:0000313" key="2">
    <source>
        <dbReference type="EnsemblMetazoa" id="XP_020903889.1"/>
    </source>
</evidence>
<proteinExistence type="predicted"/>
<dbReference type="OrthoDB" id="5989696at2759"/>